<evidence type="ECO:0000259" key="1">
    <source>
        <dbReference type="Pfam" id="PF01425"/>
    </source>
</evidence>
<dbReference type="NCBIfam" id="NF004816">
    <property type="entry name" value="PRK06170.1"/>
    <property type="match status" value="1"/>
</dbReference>
<dbReference type="Gene3D" id="3.90.1300.10">
    <property type="entry name" value="Amidase signature (AS) domain"/>
    <property type="match status" value="1"/>
</dbReference>
<comment type="caution">
    <text evidence="2">The sequence shown here is derived from an EMBL/GenBank/DDBJ whole genome shotgun (WGS) entry which is preliminary data.</text>
</comment>
<dbReference type="InterPro" id="IPR036928">
    <property type="entry name" value="AS_sf"/>
</dbReference>
<dbReference type="OrthoDB" id="9811471at2"/>
<dbReference type="EMBL" id="SJOI01000001">
    <property type="protein sequence ID" value="TCL02901.1"/>
    <property type="molecule type" value="Genomic_DNA"/>
</dbReference>
<reference evidence="2 3" key="1">
    <citation type="submission" date="2019-02" db="EMBL/GenBank/DDBJ databases">
        <title>Investigation of anaerobic lignin degradation for improved lignocellulosic biofuels.</title>
        <authorList>
            <person name="Deangelis K."/>
        </authorList>
    </citation>
    <scope>NUCLEOTIDE SEQUENCE [LARGE SCALE GENOMIC DNA]</scope>
    <source>
        <strain evidence="2 3">159R</strain>
    </source>
</reference>
<dbReference type="PANTHER" id="PTHR43372">
    <property type="entry name" value="FATTY-ACID AMIDE HYDROLASE"/>
    <property type="match status" value="1"/>
</dbReference>
<dbReference type="Pfam" id="PF01425">
    <property type="entry name" value="Amidase"/>
    <property type="match status" value="1"/>
</dbReference>
<name>A0A4R1NBA6_9GAMM</name>
<evidence type="ECO:0000313" key="2">
    <source>
        <dbReference type="EMBL" id="TCL02901.1"/>
    </source>
</evidence>
<accession>A0A4R1NBA6</accession>
<dbReference type="AlphaFoldDB" id="A0A4R1NBA6"/>
<proteinExistence type="predicted"/>
<gene>
    <name evidence="2" type="ORF">EZJ58_0940</name>
</gene>
<feature type="domain" description="Amidase" evidence="1">
    <location>
        <begin position="28"/>
        <end position="466"/>
    </location>
</feature>
<dbReference type="RefSeq" id="WP_132921811.1">
    <property type="nucleotide sequence ID" value="NZ_SJOI01000001.1"/>
</dbReference>
<dbReference type="GO" id="GO:0012505">
    <property type="term" value="C:endomembrane system"/>
    <property type="evidence" value="ECO:0007669"/>
    <property type="project" value="TreeGrafter"/>
</dbReference>
<sequence length="491" mass="52882">MLKKPVDIFAPATLLAKRIREGEITSLELVTACLEQIEKHNGVVNAVVILLAEQALTRAHSADKAMAGGEVWGPLHGVPLTVKESWDVKGLPSTFGLVSLRDNIATEDALAVSRLKAAGAILVGKTNVPPHLGDWQTIHPDYGTTRNPWDVARTPGGSSGGSAAALASGFSALEIGSDIGGSIRMPAHYCGVYGHKPSYGLVPGRGHGQPGKSAPADITVYGPLSRSAADLDLALDLLAQPDTQAWPAWRVELDSPAPRMGKHFRVGVWANDSRFPVDNEISAAILEAAESLRRAGVEVEPLARPDFTSGECYEVYVHLLRGATSARQNDKDFAANRAAAAQLDADDKSYRALSLRGNVLTHRDWLGYQQRRYGLIEAWRAYFARFDFLLCPAASTTAFTLFDNVPKEARYLDVNGRRQPSANDYFWLGLSSAAYLPATTLPIALSSSGLPIGAQIIGRFGADRACIALADIVERVHHRFATPPMFTQTAE</sequence>
<dbReference type="Proteomes" id="UP000294555">
    <property type="component" value="Unassembled WGS sequence"/>
</dbReference>
<keyword evidence="3" id="KW-1185">Reference proteome</keyword>
<dbReference type="InterPro" id="IPR052739">
    <property type="entry name" value="FAAH2"/>
</dbReference>
<evidence type="ECO:0000313" key="3">
    <source>
        <dbReference type="Proteomes" id="UP000294555"/>
    </source>
</evidence>
<dbReference type="PIRSF" id="PIRSF001221">
    <property type="entry name" value="Amidase_fungi"/>
    <property type="match status" value="1"/>
</dbReference>
<protein>
    <submittedName>
        <fullName evidence="2">Amidase</fullName>
    </submittedName>
</protein>
<dbReference type="SUPFAM" id="SSF75304">
    <property type="entry name" value="Amidase signature (AS) enzymes"/>
    <property type="match status" value="1"/>
</dbReference>
<organism evidence="2 3">
    <name type="scientific">Sodalis ligni</name>
    <dbReference type="NCBI Taxonomy" id="2697027"/>
    <lineage>
        <taxon>Bacteria</taxon>
        <taxon>Pseudomonadati</taxon>
        <taxon>Pseudomonadota</taxon>
        <taxon>Gammaproteobacteria</taxon>
        <taxon>Enterobacterales</taxon>
        <taxon>Bruguierivoracaceae</taxon>
        <taxon>Sodalis</taxon>
    </lineage>
</organism>
<dbReference type="PANTHER" id="PTHR43372:SF4">
    <property type="entry name" value="FATTY-ACID AMIDE HYDROLASE 2"/>
    <property type="match status" value="1"/>
</dbReference>
<dbReference type="InterPro" id="IPR023631">
    <property type="entry name" value="Amidase_dom"/>
</dbReference>